<organism evidence="2 3">
    <name type="scientific">Candidatus Limisoma intestinavium</name>
    <dbReference type="NCBI Taxonomy" id="2840856"/>
    <lineage>
        <taxon>Bacteria</taxon>
        <taxon>Pseudomonadati</taxon>
        <taxon>Bacteroidota</taxon>
        <taxon>Bacteroidia</taxon>
        <taxon>Bacteroidales</taxon>
        <taxon>Candidatus Limisoma</taxon>
    </lineage>
</organism>
<evidence type="ECO:0000313" key="2">
    <source>
        <dbReference type="EMBL" id="HIU39596.1"/>
    </source>
</evidence>
<sequence>MKFKQILYTLFVLAAGCANVFSQDGTAYNYLNTTTSSHAYALGGANISVIDDDVNLYEQNPALLGPEVGMQAGVSYMRYLGGSNFMSARFAKEAGDHAAWGAGISYFGYGEMKAADVDGTITGTFGASDIAFSGMYSHDFNDRIRGGIALKFLYSNYEQYSALAIAADLGINYYDPERDLSLSAVVANLGGQVKRFDEHYDRLPWDIRLGYTQSLHNGPFRVSVTAINLTQWSLPYYRRIDDNDPNSGIEVRDKFLSNLFRHLIFGLEYAPTSKFYIAAGYNHKTKTDMATFSRNFFSGFSVGAGLSVRKFKVGVALAQPHVGGTTFMVNLAANLYEF</sequence>
<dbReference type="NCBIfam" id="NF033711">
    <property type="entry name" value="T9SS_PorQ"/>
    <property type="match status" value="1"/>
</dbReference>
<protein>
    <submittedName>
        <fullName evidence="2">Type IX secretion system protein PorQ</fullName>
    </submittedName>
</protein>
<dbReference type="Proteomes" id="UP000824076">
    <property type="component" value="Unassembled WGS sequence"/>
</dbReference>
<keyword evidence="1" id="KW-0732">Signal</keyword>
<gene>
    <name evidence="2" type="primary">porQ</name>
    <name evidence="2" type="ORF">IAD18_08030</name>
</gene>
<name>A0A9D1LI41_9BACT</name>
<evidence type="ECO:0000256" key="1">
    <source>
        <dbReference type="SAM" id="SignalP"/>
    </source>
</evidence>
<proteinExistence type="predicted"/>
<dbReference type="PROSITE" id="PS51257">
    <property type="entry name" value="PROKAR_LIPOPROTEIN"/>
    <property type="match status" value="1"/>
</dbReference>
<comment type="caution">
    <text evidence="2">The sequence shown here is derived from an EMBL/GenBank/DDBJ whole genome shotgun (WGS) entry which is preliminary data.</text>
</comment>
<evidence type="ECO:0000313" key="3">
    <source>
        <dbReference type="Proteomes" id="UP000824076"/>
    </source>
</evidence>
<dbReference type="AlphaFoldDB" id="A0A9D1LI41"/>
<accession>A0A9D1LI41</accession>
<dbReference type="NCBIfam" id="NF033709">
    <property type="entry name" value="PorV_fam"/>
    <property type="match status" value="1"/>
</dbReference>
<feature type="chain" id="PRO_5038481352" evidence="1">
    <location>
        <begin position="23"/>
        <end position="338"/>
    </location>
</feature>
<reference evidence="2" key="2">
    <citation type="journal article" date="2021" name="PeerJ">
        <title>Extensive microbial diversity within the chicken gut microbiome revealed by metagenomics and culture.</title>
        <authorList>
            <person name="Gilroy R."/>
            <person name="Ravi A."/>
            <person name="Getino M."/>
            <person name="Pursley I."/>
            <person name="Horton D.L."/>
            <person name="Alikhan N.F."/>
            <person name="Baker D."/>
            <person name="Gharbi K."/>
            <person name="Hall N."/>
            <person name="Watson M."/>
            <person name="Adriaenssens E.M."/>
            <person name="Foster-Nyarko E."/>
            <person name="Jarju S."/>
            <person name="Secka A."/>
            <person name="Antonio M."/>
            <person name="Oren A."/>
            <person name="Chaudhuri R.R."/>
            <person name="La Ragione R."/>
            <person name="Hildebrand F."/>
            <person name="Pallen M.J."/>
        </authorList>
    </citation>
    <scope>NUCLEOTIDE SEQUENCE</scope>
    <source>
        <strain evidence="2">17073</strain>
    </source>
</reference>
<feature type="signal peptide" evidence="1">
    <location>
        <begin position="1"/>
        <end position="22"/>
    </location>
</feature>
<dbReference type="EMBL" id="DVMS01000225">
    <property type="protein sequence ID" value="HIU39596.1"/>
    <property type="molecule type" value="Genomic_DNA"/>
</dbReference>
<reference evidence="2" key="1">
    <citation type="submission" date="2020-10" db="EMBL/GenBank/DDBJ databases">
        <authorList>
            <person name="Gilroy R."/>
        </authorList>
    </citation>
    <scope>NUCLEOTIDE SEQUENCE</scope>
    <source>
        <strain evidence="2">17073</strain>
    </source>
</reference>